<protein>
    <submittedName>
        <fullName evidence="1">Uncharacterized protein</fullName>
    </submittedName>
</protein>
<organism evidence="1 2">
    <name type="scientific">Trametes cubensis</name>
    <dbReference type="NCBI Taxonomy" id="1111947"/>
    <lineage>
        <taxon>Eukaryota</taxon>
        <taxon>Fungi</taxon>
        <taxon>Dikarya</taxon>
        <taxon>Basidiomycota</taxon>
        <taxon>Agaricomycotina</taxon>
        <taxon>Agaricomycetes</taxon>
        <taxon>Polyporales</taxon>
        <taxon>Polyporaceae</taxon>
        <taxon>Trametes</taxon>
    </lineage>
</organism>
<reference evidence="1" key="1">
    <citation type="submission" date="2022-11" db="EMBL/GenBank/DDBJ databases">
        <title>Genome Sequence of Cubamyces cubensis.</title>
        <authorList>
            <person name="Buettner E."/>
        </authorList>
    </citation>
    <scope>NUCLEOTIDE SEQUENCE</scope>
    <source>
        <strain evidence="1">MPL-01</strain>
    </source>
</reference>
<evidence type="ECO:0000313" key="2">
    <source>
        <dbReference type="Proteomes" id="UP001215151"/>
    </source>
</evidence>
<keyword evidence="2" id="KW-1185">Reference proteome</keyword>
<dbReference type="Proteomes" id="UP001215151">
    <property type="component" value="Unassembled WGS sequence"/>
</dbReference>
<proteinExistence type="predicted"/>
<sequence>MDICHAPTRATTSYELDAFMRSFMNSDVVWPHSATDVLEAGRALSPTDSHNTNLRGLSVCPRPPPQAASLPSHRPPDLFPLLAITRSPILVAVTLPRPASSSLGPSISPLLKLSPVRVDSPPFEAYCLLHSGPSFRRRIFLSSPFPFLRCALPPALFPSRSINRPQSSILSSPPHAYSWPSSSPSPLPSPISFSVGHPFAIDRYITFRLILSYQSANVTVCTRTVYPLGPHRPVFRRPHHLGAFLTAHSVALHNHIHHIPDALQTAHIHPALGLPLSHPRSVLLSILLSHSRPSQASRVDPWSAAGPPRSIAALTARPACRQPLTHQGPVIHFQITIRRSPKLAYKEDASQLGCC</sequence>
<name>A0AAD7XC75_9APHY</name>
<dbReference type="EMBL" id="JAPEVG010000080">
    <property type="protein sequence ID" value="KAJ8487357.1"/>
    <property type="molecule type" value="Genomic_DNA"/>
</dbReference>
<comment type="caution">
    <text evidence="1">The sequence shown here is derived from an EMBL/GenBank/DDBJ whole genome shotgun (WGS) entry which is preliminary data.</text>
</comment>
<accession>A0AAD7XC75</accession>
<gene>
    <name evidence="1" type="ORF">ONZ51_g4220</name>
</gene>
<dbReference type="AlphaFoldDB" id="A0AAD7XC75"/>
<evidence type="ECO:0000313" key="1">
    <source>
        <dbReference type="EMBL" id="KAJ8487357.1"/>
    </source>
</evidence>